<name>A0A0C2FNH3_9BILA</name>
<dbReference type="EMBL" id="KN750661">
    <property type="protein sequence ID" value="KIH50140.1"/>
    <property type="molecule type" value="Genomic_DNA"/>
</dbReference>
<sequence length="115" mass="12725">MYPSGSGTFTGGPGAVRKGADISLEAVNEWKIQEIGYDGVEKYIKPPSFSDNVGKLARQVDWQKLIGSDAVYDNPNAIKSETEEEEETVETKPVEIEERVIPEAGPWHNVAKYLQ</sequence>
<dbReference type="Proteomes" id="UP000054047">
    <property type="component" value="Unassembled WGS sequence"/>
</dbReference>
<reference evidence="1 2" key="1">
    <citation type="submission" date="2013-12" db="EMBL/GenBank/DDBJ databases">
        <title>Draft genome of the parsitic nematode Ancylostoma duodenale.</title>
        <authorList>
            <person name="Mitreva M."/>
        </authorList>
    </citation>
    <scope>NUCLEOTIDE SEQUENCE [LARGE SCALE GENOMIC DNA]</scope>
    <source>
        <strain evidence="1 2">Zhejiang</strain>
    </source>
</reference>
<keyword evidence="2" id="KW-1185">Reference proteome</keyword>
<dbReference type="OrthoDB" id="10058398at2759"/>
<protein>
    <submittedName>
        <fullName evidence="1">Uncharacterized protein</fullName>
    </submittedName>
</protein>
<dbReference type="AlphaFoldDB" id="A0A0C2FNH3"/>
<evidence type="ECO:0000313" key="1">
    <source>
        <dbReference type="EMBL" id="KIH50140.1"/>
    </source>
</evidence>
<organism evidence="1 2">
    <name type="scientific">Ancylostoma duodenale</name>
    <dbReference type="NCBI Taxonomy" id="51022"/>
    <lineage>
        <taxon>Eukaryota</taxon>
        <taxon>Metazoa</taxon>
        <taxon>Ecdysozoa</taxon>
        <taxon>Nematoda</taxon>
        <taxon>Chromadorea</taxon>
        <taxon>Rhabditida</taxon>
        <taxon>Rhabditina</taxon>
        <taxon>Rhabditomorpha</taxon>
        <taxon>Strongyloidea</taxon>
        <taxon>Ancylostomatidae</taxon>
        <taxon>Ancylostomatinae</taxon>
        <taxon>Ancylostoma</taxon>
    </lineage>
</organism>
<evidence type="ECO:0000313" key="2">
    <source>
        <dbReference type="Proteomes" id="UP000054047"/>
    </source>
</evidence>
<accession>A0A0C2FNH3</accession>
<proteinExistence type="predicted"/>
<gene>
    <name evidence="1" type="ORF">ANCDUO_19784</name>
</gene>